<feature type="domain" description="Tetrapyrrole biosynthesis uroporphyrinogen III synthase" evidence="10">
    <location>
        <begin position="20"/>
        <end position="244"/>
    </location>
</feature>
<evidence type="ECO:0000256" key="6">
    <source>
        <dbReference type="ARBA" id="ARBA00037589"/>
    </source>
</evidence>
<dbReference type="GO" id="GO:0006782">
    <property type="term" value="P:protoporphyrinogen IX biosynthetic process"/>
    <property type="evidence" value="ECO:0007669"/>
    <property type="project" value="UniProtKB-UniRule"/>
</dbReference>
<keyword evidence="5 9" id="KW-0627">Porphyrin biosynthesis</keyword>
<comment type="function">
    <text evidence="6 9">Catalyzes cyclization of the linear tetrapyrrole, hydroxymethylbilane, to the macrocyclic uroporphyrinogen III.</text>
</comment>
<dbReference type="InterPro" id="IPR003754">
    <property type="entry name" value="4pyrrol_synth_uPrphyn_synth"/>
</dbReference>
<dbReference type="EMBL" id="CP010554">
    <property type="protein sequence ID" value="AJP49460.1"/>
    <property type="molecule type" value="Genomic_DNA"/>
</dbReference>
<dbReference type="KEGG" id="rbu:PG1C_06135"/>
<dbReference type="CDD" id="cd06578">
    <property type="entry name" value="HemD"/>
    <property type="match status" value="1"/>
</dbReference>
<keyword evidence="4 9" id="KW-0456">Lyase</keyword>
<dbReference type="PANTHER" id="PTHR38042">
    <property type="entry name" value="UROPORPHYRINOGEN-III SYNTHASE, CHLOROPLASTIC"/>
    <property type="match status" value="1"/>
</dbReference>
<dbReference type="InterPro" id="IPR036108">
    <property type="entry name" value="4pyrrol_syn_uPrphyn_synt_sf"/>
</dbReference>
<dbReference type="GO" id="GO:0004852">
    <property type="term" value="F:uroporphyrinogen-III synthase activity"/>
    <property type="evidence" value="ECO:0007669"/>
    <property type="project" value="UniProtKB-UniRule"/>
</dbReference>
<evidence type="ECO:0000256" key="3">
    <source>
        <dbReference type="ARBA" id="ARBA00013109"/>
    </source>
</evidence>
<comment type="pathway">
    <text evidence="1 9">Porphyrin-containing compound metabolism; protoporphyrin-IX biosynthesis; coproporphyrinogen-III from 5-aminolevulinate: step 3/4.</text>
</comment>
<dbReference type="AlphaFoldDB" id="A0A0C5JCC6"/>
<evidence type="ECO:0000259" key="10">
    <source>
        <dbReference type="Pfam" id="PF02602"/>
    </source>
</evidence>
<name>A0A0C5JCC6_9PROT</name>
<sequence>MTLAGRHVVITRPAGQAGHLATLLVEHGAHPVFFPVLAIQNCEDITPVLEAAIALDTYDLAVFVSPNAIEEALDIILPRRAWPAHLPAIVLGKMSEQALIRRGITNVISPPLRFDSEALLELPELVAAAGKRIIIFRGDTGRELLSETLIARGAKVHHVACYRRLASKADPGPLLKRWETGTLDAVTLTSSEGLRYFFEMIGHLGQAWLKKTPVFVTHQRIVTQASALGLQQVISTAPGDDGLMAELMQYYAHYGTRK</sequence>
<dbReference type="InterPro" id="IPR039793">
    <property type="entry name" value="UROS/Hem4"/>
</dbReference>
<evidence type="ECO:0000256" key="8">
    <source>
        <dbReference type="ARBA" id="ARBA00048617"/>
    </source>
</evidence>
<dbReference type="Gene3D" id="3.40.50.10090">
    <property type="match status" value="2"/>
</dbReference>
<organism evidence="11 12">
    <name type="scientific">Rugosibacter aromaticivorans</name>
    <dbReference type="NCBI Taxonomy" id="1565605"/>
    <lineage>
        <taxon>Bacteria</taxon>
        <taxon>Pseudomonadati</taxon>
        <taxon>Pseudomonadota</taxon>
        <taxon>Betaproteobacteria</taxon>
        <taxon>Nitrosomonadales</taxon>
        <taxon>Sterolibacteriaceae</taxon>
        <taxon>Rugosibacter</taxon>
    </lineage>
</organism>
<dbReference type="Proteomes" id="UP000061603">
    <property type="component" value="Chromosome"/>
</dbReference>
<dbReference type="GO" id="GO:0006780">
    <property type="term" value="P:uroporphyrinogen III biosynthetic process"/>
    <property type="evidence" value="ECO:0007669"/>
    <property type="project" value="UniProtKB-UniRule"/>
</dbReference>
<comment type="similarity">
    <text evidence="2 9">Belongs to the uroporphyrinogen-III synthase family.</text>
</comment>
<dbReference type="RefSeq" id="WP_237218311.1">
    <property type="nucleotide sequence ID" value="NZ_CP010554.1"/>
</dbReference>
<reference evidence="11 12" key="1">
    <citation type="journal article" date="2015" name="Genome Announc.">
        <title>Complete Genome Sequence of a Novel Bacterium within the Family Rhodocyclaceae That Degrades Polycyclic Aromatic Hydrocarbons.</title>
        <authorList>
            <person name="Singleton D.R."/>
            <person name="Dickey A.N."/>
            <person name="Scholl E.H."/>
            <person name="Wright F.A."/>
            <person name="Aitken M.D."/>
        </authorList>
    </citation>
    <scope>NUCLEOTIDE SEQUENCE [LARGE SCALE GENOMIC DNA]</scope>
    <source>
        <strain evidence="12">PG1-Ca6</strain>
    </source>
</reference>
<keyword evidence="12" id="KW-1185">Reference proteome</keyword>
<evidence type="ECO:0000256" key="4">
    <source>
        <dbReference type="ARBA" id="ARBA00023239"/>
    </source>
</evidence>
<dbReference type="HOGENOM" id="CLU_011276_9_4_4"/>
<dbReference type="EC" id="4.2.1.75" evidence="3 9"/>
<evidence type="ECO:0000256" key="9">
    <source>
        <dbReference type="RuleBase" id="RU366031"/>
    </source>
</evidence>
<evidence type="ECO:0000313" key="11">
    <source>
        <dbReference type="EMBL" id="AJP49460.1"/>
    </source>
</evidence>
<gene>
    <name evidence="11" type="ORF">PG1C_06135</name>
</gene>
<evidence type="ECO:0000313" key="12">
    <source>
        <dbReference type="Proteomes" id="UP000061603"/>
    </source>
</evidence>
<dbReference type="PATRIC" id="fig|1565605.3.peg.1290"/>
<dbReference type="SUPFAM" id="SSF69618">
    <property type="entry name" value="HemD-like"/>
    <property type="match status" value="1"/>
</dbReference>
<evidence type="ECO:0000256" key="2">
    <source>
        <dbReference type="ARBA" id="ARBA00008133"/>
    </source>
</evidence>
<evidence type="ECO:0000256" key="1">
    <source>
        <dbReference type="ARBA" id="ARBA00004772"/>
    </source>
</evidence>
<comment type="catalytic activity">
    <reaction evidence="8 9">
        <text>hydroxymethylbilane = uroporphyrinogen III + H2O</text>
        <dbReference type="Rhea" id="RHEA:18965"/>
        <dbReference type="ChEBI" id="CHEBI:15377"/>
        <dbReference type="ChEBI" id="CHEBI:57308"/>
        <dbReference type="ChEBI" id="CHEBI:57845"/>
        <dbReference type="EC" id="4.2.1.75"/>
    </reaction>
</comment>
<dbReference type="STRING" id="1565605.PG1C_06135"/>
<dbReference type="PANTHER" id="PTHR38042:SF1">
    <property type="entry name" value="UROPORPHYRINOGEN-III SYNTHASE, CHLOROPLASTIC"/>
    <property type="match status" value="1"/>
</dbReference>
<accession>A0A0C5JCC6</accession>
<dbReference type="Pfam" id="PF02602">
    <property type="entry name" value="HEM4"/>
    <property type="match status" value="1"/>
</dbReference>
<evidence type="ECO:0000256" key="7">
    <source>
        <dbReference type="ARBA" id="ARBA00040167"/>
    </source>
</evidence>
<dbReference type="UniPathway" id="UPA00251">
    <property type="reaction ID" value="UER00320"/>
</dbReference>
<evidence type="ECO:0000256" key="5">
    <source>
        <dbReference type="ARBA" id="ARBA00023244"/>
    </source>
</evidence>
<protein>
    <recommendedName>
        <fullName evidence="7 9">Uroporphyrinogen-III synthase</fullName>
        <ecNumber evidence="3 9">4.2.1.75</ecNumber>
    </recommendedName>
</protein>
<proteinExistence type="inferred from homology"/>